<reference evidence="11 12" key="1">
    <citation type="submission" date="2022-06" db="EMBL/GenBank/DDBJ databases">
        <title>Genomic Encyclopedia of Archaeal and Bacterial Type Strains, Phase II (KMG-II): from individual species to whole genera.</title>
        <authorList>
            <person name="Goeker M."/>
        </authorList>
    </citation>
    <scope>NUCLEOTIDE SEQUENCE [LARGE SCALE GENOMIC DNA]</scope>
    <source>
        <strain evidence="11 12">DSM 44693</strain>
    </source>
</reference>
<gene>
    <name evidence="10" type="primary">fluC</name>
    <name evidence="10" type="synonym">crcB</name>
    <name evidence="11" type="ORF">LX13_001465</name>
</gene>
<evidence type="ECO:0000256" key="6">
    <source>
        <dbReference type="ARBA" id="ARBA00023303"/>
    </source>
</evidence>
<keyword evidence="6 10" id="KW-0407">Ion channel</keyword>
<name>A0ABT1HD91_9NOCA</name>
<dbReference type="InterPro" id="IPR003691">
    <property type="entry name" value="FluC"/>
</dbReference>
<feature type="binding site" evidence="10">
    <location>
        <position position="77"/>
    </location>
    <ligand>
        <name>Na(+)</name>
        <dbReference type="ChEBI" id="CHEBI:29101"/>
        <note>structural</note>
    </ligand>
</feature>
<comment type="activity regulation">
    <text evidence="10">Na(+) is not transported, but it plays an essential structural role and its presence is essential for fluoride channel function.</text>
</comment>
<keyword evidence="10" id="KW-0915">Sodium</keyword>
<feature type="transmembrane region" description="Helical" evidence="10">
    <location>
        <begin position="96"/>
        <end position="120"/>
    </location>
</feature>
<keyword evidence="3 10" id="KW-0812">Transmembrane</keyword>
<dbReference type="Pfam" id="PF02537">
    <property type="entry name" value="CRCB"/>
    <property type="match status" value="1"/>
</dbReference>
<keyword evidence="12" id="KW-1185">Reference proteome</keyword>
<dbReference type="HAMAP" id="MF_00454">
    <property type="entry name" value="FluC"/>
    <property type="match status" value="1"/>
</dbReference>
<evidence type="ECO:0000256" key="3">
    <source>
        <dbReference type="ARBA" id="ARBA00022692"/>
    </source>
</evidence>
<dbReference type="PANTHER" id="PTHR28259">
    <property type="entry name" value="FLUORIDE EXPORT PROTEIN 1-RELATED"/>
    <property type="match status" value="1"/>
</dbReference>
<keyword evidence="10" id="KW-0406">Ion transport</keyword>
<feature type="transmembrane region" description="Helical" evidence="10">
    <location>
        <begin position="33"/>
        <end position="54"/>
    </location>
</feature>
<keyword evidence="10" id="KW-0479">Metal-binding</keyword>
<comment type="subcellular location">
    <subcellularLocation>
        <location evidence="1 10">Cell membrane</location>
        <topology evidence="1 10">Multi-pass membrane protein</topology>
    </subcellularLocation>
</comment>
<comment type="similarity">
    <text evidence="7 10">Belongs to the fluoride channel Fluc/FEX (TC 1.A.43) family.</text>
</comment>
<keyword evidence="4 10" id="KW-1133">Transmembrane helix</keyword>
<comment type="caution">
    <text evidence="11">The sequence shown here is derived from an EMBL/GenBank/DDBJ whole genome shotgun (WGS) entry which is preliminary data.</text>
</comment>
<comment type="catalytic activity">
    <reaction evidence="8">
        <text>fluoride(in) = fluoride(out)</text>
        <dbReference type="Rhea" id="RHEA:76159"/>
        <dbReference type="ChEBI" id="CHEBI:17051"/>
    </reaction>
    <physiologicalReaction direction="left-to-right" evidence="8">
        <dbReference type="Rhea" id="RHEA:76160"/>
    </physiologicalReaction>
</comment>
<evidence type="ECO:0000256" key="2">
    <source>
        <dbReference type="ARBA" id="ARBA00022475"/>
    </source>
</evidence>
<evidence type="ECO:0000256" key="5">
    <source>
        <dbReference type="ARBA" id="ARBA00023136"/>
    </source>
</evidence>
<evidence type="ECO:0000313" key="11">
    <source>
        <dbReference type="EMBL" id="MCP2175646.1"/>
    </source>
</evidence>
<evidence type="ECO:0000256" key="8">
    <source>
        <dbReference type="ARBA" id="ARBA00035585"/>
    </source>
</evidence>
<comment type="function">
    <text evidence="9 10">Fluoride-specific ion channel. Important for reducing fluoride concentration in the cell, thus reducing its toxicity.</text>
</comment>
<protein>
    <recommendedName>
        <fullName evidence="10">Fluoride-specific ion channel FluC</fullName>
    </recommendedName>
</protein>
<feature type="binding site" evidence="10">
    <location>
        <position position="74"/>
    </location>
    <ligand>
        <name>Na(+)</name>
        <dbReference type="ChEBI" id="CHEBI:29101"/>
        <note>structural</note>
    </ligand>
</feature>
<evidence type="ECO:0000313" key="12">
    <source>
        <dbReference type="Proteomes" id="UP001206895"/>
    </source>
</evidence>
<keyword evidence="5 10" id="KW-0472">Membrane</keyword>
<feature type="transmembrane region" description="Helical" evidence="10">
    <location>
        <begin position="66"/>
        <end position="84"/>
    </location>
</feature>
<dbReference type="EMBL" id="JAMTCJ010000002">
    <property type="protein sequence ID" value="MCP2175646.1"/>
    <property type="molecule type" value="Genomic_DNA"/>
</dbReference>
<organism evidence="11 12">
    <name type="scientific">Williamsia maris</name>
    <dbReference type="NCBI Taxonomy" id="72806"/>
    <lineage>
        <taxon>Bacteria</taxon>
        <taxon>Bacillati</taxon>
        <taxon>Actinomycetota</taxon>
        <taxon>Actinomycetes</taxon>
        <taxon>Mycobacteriales</taxon>
        <taxon>Nocardiaceae</taxon>
        <taxon>Williamsia</taxon>
    </lineage>
</organism>
<dbReference type="Proteomes" id="UP001206895">
    <property type="component" value="Unassembled WGS sequence"/>
</dbReference>
<evidence type="ECO:0000256" key="1">
    <source>
        <dbReference type="ARBA" id="ARBA00004651"/>
    </source>
</evidence>
<keyword evidence="2 10" id="KW-1003">Cell membrane</keyword>
<keyword evidence="10" id="KW-0813">Transport</keyword>
<evidence type="ECO:0000256" key="4">
    <source>
        <dbReference type="ARBA" id="ARBA00022989"/>
    </source>
</evidence>
<sequence>MMSVFVGGVVGTLVRYAAEKAYPVAAGGWPWATFAVNCAGTLILGALIAGLTAIGPDTGWRLRTRLLLGVGFCGSLTTYSAFALESDRLLARGDVGVGLGYVVGTVAAGLVCAAVGYVVGRGVGNRVGAR</sequence>
<dbReference type="PANTHER" id="PTHR28259:SF1">
    <property type="entry name" value="FLUORIDE EXPORT PROTEIN 1-RELATED"/>
    <property type="match status" value="1"/>
</dbReference>
<proteinExistence type="inferred from homology"/>
<accession>A0ABT1HD91</accession>
<evidence type="ECO:0000256" key="10">
    <source>
        <dbReference type="HAMAP-Rule" id="MF_00454"/>
    </source>
</evidence>
<evidence type="ECO:0000256" key="9">
    <source>
        <dbReference type="ARBA" id="ARBA00049940"/>
    </source>
</evidence>
<evidence type="ECO:0000256" key="7">
    <source>
        <dbReference type="ARBA" id="ARBA00035120"/>
    </source>
</evidence>